<dbReference type="GO" id="GO:0005524">
    <property type="term" value="F:ATP binding"/>
    <property type="evidence" value="ECO:0007669"/>
    <property type="project" value="UniProtKB-UniRule"/>
</dbReference>
<dbReference type="PANTHER" id="PTHR43033">
    <property type="entry name" value="TRNA(ILE)-LYSIDINE SYNTHASE-RELATED"/>
    <property type="match status" value="1"/>
</dbReference>
<dbReference type="GO" id="GO:0005737">
    <property type="term" value="C:cytoplasm"/>
    <property type="evidence" value="ECO:0007669"/>
    <property type="project" value="UniProtKB-SubCell"/>
</dbReference>
<protein>
    <recommendedName>
        <fullName evidence="8">tRNA(Ile)-lysidine synthase</fullName>
        <ecNumber evidence="8">6.3.4.19</ecNumber>
    </recommendedName>
    <alternativeName>
        <fullName evidence="8">tRNA(Ile)-2-lysyl-cytidine synthase</fullName>
    </alternativeName>
    <alternativeName>
        <fullName evidence="8">tRNA(Ile)-lysidine synthetase</fullName>
    </alternativeName>
</protein>
<dbReference type="InterPro" id="IPR012795">
    <property type="entry name" value="tRNA_Ile_lys_synt_N"/>
</dbReference>
<evidence type="ECO:0000256" key="7">
    <source>
        <dbReference type="ARBA" id="ARBA00048539"/>
    </source>
</evidence>
<keyword evidence="6 8" id="KW-0067">ATP-binding</keyword>
<comment type="similarity">
    <text evidence="8">Belongs to the tRNA(Ile)-lysidine synthase family.</text>
</comment>
<feature type="domain" description="Lysidine-tRNA(Ile) synthetase C-terminal" evidence="9">
    <location>
        <begin position="372"/>
        <end position="445"/>
    </location>
</feature>
<dbReference type="SUPFAM" id="SSF52402">
    <property type="entry name" value="Adenine nucleotide alpha hydrolases-like"/>
    <property type="match status" value="1"/>
</dbReference>
<keyword evidence="3 8" id="KW-0436">Ligase</keyword>
<dbReference type="InterPro" id="IPR012094">
    <property type="entry name" value="tRNA_Ile_lys_synt"/>
</dbReference>
<dbReference type="Gene3D" id="3.40.50.620">
    <property type="entry name" value="HUPs"/>
    <property type="match status" value="1"/>
</dbReference>
<feature type="binding site" evidence="8">
    <location>
        <begin position="24"/>
        <end position="29"/>
    </location>
    <ligand>
        <name>ATP</name>
        <dbReference type="ChEBI" id="CHEBI:30616"/>
    </ligand>
</feature>
<comment type="function">
    <text evidence="8">Ligates lysine onto the cytidine present at position 34 of the AUA codon-specific tRNA(Ile) that contains the anticodon CAU, in an ATP-dependent manner. Cytidine is converted to lysidine, thus changing the amino acid specificity of the tRNA from methionine to isoleucine.</text>
</comment>
<evidence type="ECO:0000256" key="1">
    <source>
        <dbReference type="ARBA" id="ARBA00004496"/>
    </source>
</evidence>
<dbReference type="NCBIfam" id="TIGR02433">
    <property type="entry name" value="lysidine_TilS_C"/>
    <property type="match status" value="1"/>
</dbReference>
<organism evidence="10">
    <name type="scientific">Proteinivorax hydrogeniformans</name>
    <dbReference type="NCBI Taxonomy" id="1826727"/>
    <lineage>
        <taxon>Bacteria</taxon>
        <taxon>Bacillati</taxon>
        <taxon>Bacillota</taxon>
        <taxon>Clostridia</taxon>
        <taxon>Eubacteriales</taxon>
        <taxon>Proteinivoracaceae</taxon>
        <taxon>Proteinivorax</taxon>
    </lineage>
</organism>
<proteinExistence type="inferred from homology"/>
<keyword evidence="2 8" id="KW-0963">Cytoplasm</keyword>
<keyword evidence="5 8" id="KW-0547">Nucleotide-binding</keyword>
<dbReference type="NCBIfam" id="TIGR02432">
    <property type="entry name" value="lysidine_TilS_N"/>
    <property type="match status" value="1"/>
</dbReference>
<name>A0AAU8HTD9_9FIRM</name>
<dbReference type="SUPFAM" id="SSF82829">
    <property type="entry name" value="MesJ substrate recognition domain-like"/>
    <property type="match status" value="1"/>
</dbReference>
<accession>A0AAU8HTD9</accession>
<evidence type="ECO:0000256" key="5">
    <source>
        <dbReference type="ARBA" id="ARBA00022741"/>
    </source>
</evidence>
<dbReference type="Pfam" id="PF01171">
    <property type="entry name" value="ATP_bind_3"/>
    <property type="match status" value="1"/>
</dbReference>
<dbReference type="GO" id="GO:0032267">
    <property type="term" value="F:tRNA(Ile)-lysidine synthase activity"/>
    <property type="evidence" value="ECO:0007669"/>
    <property type="project" value="UniProtKB-EC"/>
</dbReference>
<evidence type="ECO:0000256" key="3">
    <source>
        <dbReference type="ARBA" id="ARBA00022598"/>
    </source>
</evidence>
<dbReference type="PANTHER" id="PTHR43033:SF1">
    <property type="entry name" value="TRNA(ILE)-LYSIDINE SYNTHASE-RELATED"/>
    <property type="match status" value="1"/>
</dbReference>
<evidence type="ECO:0000256" key="2">
    <source>
        <dbReference type="ARBA" id="ARBA00022490"/>
    </source>
</evidence>
<dbReference type="Pfam" id="PF11734">
    <property type="entry name" value="TilS_C"/>
    <property type="match status" value="1"/>
</dbReference>
<sequence length="453" mass="52304">MLQVIDRFLDNNNISRKKVVVAVSGGPDSIALLYLLNELKDKHNLKLHIAHLDHSLREEAVKDSLFVKDVAQSLDLPYTIEKRFVCQKGSIQQSARQERFEFLKDVCAQNGSDTVFLGQHKDDQLETIMMNFFRGSSLWGLGGIRPVNNYGQIKLIRPLLDFTKREILSYLRKHSISFREDESNKSTKYKRNKFRLEIIPFIEKQVGPHVKNVVTENSRQWQLEGAYFKKKAEEIIYKAHVKHDFFPINLDVSVIRGNDKALWSWVLVSALERLLGQIQDYSFSHLNELANLISYDRATSLQLPNKVTAIRWDNYISLIKDEKLPQSMGIIKVEENLGEAVLPLFNKKVEISKTFKGKPEHQLDGSLVKAPLFIRTRKKGDYFYLNKQGGKKKVKDFMIDEKIPKILRDLIPILVDADDNILAILGKRTNGRFKSDSNCKNKLNIYIKGMEEQ</sequence>
<dbReference type="EC" id="6.3.4.19" evidence="8"/>
<dbReference type="SMART" id="SM00977">
    <property type="entry name" value="TilS_C"/>
    <property type="match status" value="1"/>
</dbReference>
<dbReference type="InterPro" id="IPR011063">
    <property type="entry name" value="TilS/TtcA_N"/>
</dbReference>
<comment type="domain">
    <text evidence="8">The N-terminal region contains the highly conserved SGGXDS motif, predicted to be a P-loop motif involved in ATP binding.</text>
</comment>
<reference evidence="10" key="2">
    <citation type="submission" date="2024-06" db="EMBL/GenBank/DDBJ databases">
        <authorList>
            <person name="Petrova K.O."/>
            <person name="Toshchakov S.V."/>
            <person name="Boltjanskaja Y.V."/>
            <person name="Kevbrin V.V."/>
        </authorList>
    </citation>
    <scope>NUCLEOTIDE SEQUENCE</scope>
    <source>
        <strain evidence="10">Z-710</strain>
    </source>
</reference>
<evidence type="ECO:0000256" key="8">
    <source>
        <dbReference type="HAMAP-Rule" id="MF_01161"/>
    </source>
</evidence>
<dbReference type="HAMAP" id="MF_01161">
    <property type="entry name" value="tRNA_Ile_lys_synt"/>
    <property type="match status" value="1"/>
</dbReference>
<dbReference type="InterPro" id="IPR014729">
    <property type="entry name" value="Rossmann-like_a/b/a_fold"/>
</dbReference>
<dbReference type="CDD" id="cd01992">
    <property type="entry name" value="TilS_N"/>
    <property type="match status" value="1"/>
</dbReference>
<gene>
    <name evidence="8 10" type="primary">tilS</name>
    <name evidence="10" type="ORF">PRVXH_000094</name>
</gene>
<dbReference type="AlphaFoldDB" id="A0AAU8HTD9"/>
<dbReference type="InterPro" id="IPR012796">
    <property type="entry name" value="Lysidine-tRNA-synth_C"/>
</dbReference>
<reference evidence="10" key="1">
    <citation type="journal article" date="2018" name="Antonie Van Leeuwenhoek">
        <title>Proteinivorax hydrogeniformans sp. nov., an anaerobic, haloalkaliphilic bacterium fermenting proteinaceous compounds with high hydrogen production.</title>
        <authorList>
            <person name="Boltyanskaya Y."/>
            <person name="Detkova E."/>
            <person name="Pimenov N."/>
            <person name="Kevbrin V."/>
        </authorList>
    </citation>
    <scope>NUCLEOTIDE SEQUENCE</scope>
    <source>
        <strain evidence="10">Z-710</strain>
    </source>
</reference>
<evidence type="ECO:0000256" key="6">
    <source>
        <dbReference type="ARBA" id="ARBA00022840"/>
    </source>
</evidence>
<dbReference type="SUPFAM" id="SSF56037">
    <property type="entry name" value="PheT/TilS domain"/>
    <property type="match status" value="1"/>
</dbReference>
<dbReference type="GO" id="GO:0006400">
    <property type="term" value="P:tRNA modification"/>
    <property type="evidence" value="ECO:0007669"/>
    <property type="project" value="UniProtKB-UniRule"/>
</dbReference>
<evidence type="ECO:0000259" key="9">
    <source>
        <dbReference type="SMART" id="SM00977"/>
    </source>
</evidence>
<comment type="subcellular location">
    <subcellularLocation>
        <location evidence="1 8">Cytoplasm</location>
    </subcellularLocation>
</comment>
<dbReference type="RefSeq" id="WP_353893368.1">
    <property type="nucleotide sequence ID" value="NZ_CP159485.1"/>
</dbReference>
<comment type="catalytic activity">
    <reaction evidence="7 8">
        <text>cytidine(34) in tRNA(Ile2) + L-lysine + ATP = lysidine(34) in tRNA(Ile2) + AMP + diphosphate + H(+)</text>
        <dbReference type="Rhea" id="RHEA:43744"/>
        <dbReference type="Rhea" id="RHEA-COMP:10625"/>
        <dbReference type="Rhea" id="RHEA-COMP:10670"/>
        <dbReference type="ChEBI" id="CHEBI:15378"/>
        <dbReference type="ChEBI" id="CHEBI:30616"/>
        <dbReference type="ChEBI" id="CHEBI:32551"/>
        <dbReference type="ChEBI" id="CHEBI:33019"/>
        <dbReference type="ChEBI" id="CHEBI:82748"/>
        <dbReference type="ChEBI" id="CHEBI:83665"/>
        <dbReference type="ChEBI" id="CHEBI:456215"/>
        <dbReference type="EC" id="6.3.4.19"/>
    </reaction>
</comment>
<evidence type="ECO:0000256" key="4">
    <source>
        <dbReference type="ARBA" id="ARBA00022694"/>
    </source>
</evidence>
<dbReference type="EMBL" id="CP159485">
    <property type="protein sequence ID" value="XCI28816.1"/>
    <property type="molecule type" value="Genomic_DNA"/>
</dbReference>
<evidence type="ECO:0000313" key="10">
    <source>
        <dbReference type="EMBL" id="XCI28816.1"/>
    </source>
</evidence>
<keyword evidence="4 8" id="KW-0819">tRNA processing</keyword>